<dbReference type="Proteomes" id="UP000215261">
    <property type="component" value="Unassembled WGS sequence"/>
</dbReference>
<reference evidence="2 3" key="1">
    <citation type="submission" date="2016-03" db="EMBL/GenBank/DDBJ databases">
        <title>Sequencing of Lactobacillus Species from Commercial Turkeys.</title>
        <authorList>
            <person name="Johnson T.J."/>
            <person name="Youmans B.P."/>
            <person name="Case K.A."/>
        </authorList>
    </citation>
    <scope>NUCLEOTIDE SEQUENCE [LARGE SCALE GENOMIC DNA]</scope>
    <source>
        <strain evidence="2 3">UMNLA1</strain>
    </source>
</reference>
<name>A0A231Q4Y0_9LACO</name>
<feature type="chain" id="PRO_5011991483" description="WxL domain-containing protein" evidence="1">
    <location>
        <begin position="25"/>
        <end position="183"/>
    </location>
</feature>
<sequence length="183" mass="19122">MKNKVITGLLGFLVVLGMATPALADEVKNPNAIVTEGSAQDGKTIVTSTVASNFTLQVPASFTLTYNTFDTQIGGVKILNGADSNGNGYGIAANQVVNVTAKNNGPLTSENGGAIKFTVNDQASESKDSFDSDNFGTKQFTNSDVISGREVPVFMHIGQDQWNNAASGNYTGSITFSATLTNK</sequence>
<organism evidence="2 3">
    <name type="scientific">Ligilactobacillus agilis</name>
    <dbReference type="NCBI Taxonomy" id="1601"/>
    <lineage>
        <taxon>Bacteria</taxon>
        <taxon>Bacillati</taxon>
        <taxon>Bacillota</taxon>
        <taxon>Bacilli</taxon>
        <taxon>Lactobacillales</taxon>
        <taxon>Lactobacillaceae</taxon>
        <taxon>Ligilactobacillus</taxon>
    </lineage>
</organism>
<dbReference type="RefSeq" id="WP_089145132.1">
    <property type="nucleotide sequence ID" value="NZ_LUGD01000082.1"/>
</dbReference>
<comment type="caution">
    <text evidence="2">The sequence shown here is derived from an EMBL/GenBank/DDBJ whole genome shotgun (WGS) entry which is preliminary data.</text>
</comment>
<evidence type="ECO:0000313" key="3">
    <source>
        <dbReference type="Proteomes" id="UP000215261"/>
    </source>
</evidence>
<gene>
    <name evidence="2" type="ORF">AYP69_00100</name>
</gene>
<protein>
    <recommendedName>
        <fullName evidence="4">WxL domain-containing protein</fullName>
    </recommendedName>
</protein>
<proteinExistence type="predicted"/>
<accession>A0A231Q4Y0</accession>
<evidence type="ECO:0000313" key="2">
    <source>
        <dbReference type="EMBL" id="OXS41388.1"/>
    </source>
</evidence>
<dbReference type="EMBL" id="LUGO01000031">
    <property type="protein sequence ID" value="OXS41388.1"/>
    <property type="molecule type" value="Genomic_DNA"/>
</dbReference>
<feature type="signal peptide" evidence="1">
    <location>
        <begin position="1"/>
        <end position="24"/>
    </location>
</feature>
<evidence type="ECO:0008006" key="4">
    <source>
        <dbReference type="Google" id="ProtNLM"/>
    </source>
</evidence>
<keyword evidence="1" id="KW-0732">Signal</keyword>
<evidence type="ECO:0000256" key="1">
    <source>
        <dbReference type="SAM" id="SignalP"/>
    </source>
</evidence>
<dbReference type="AlphaFoldDB" id="A0A231Q4Y0"/>